<dbReference type="OrthoDB" id="4271704at2"/>
<protein>
    <submittedName>
        <fullName evidence="2">Uncharacterized protein</fullName>
    </submittedName>
</protein>
<dbReference type="Proteomes" id="UP000320580">
    <property type="component" value="Chromosome"/>
</dbReference>
<feature type="compositionally biased region" description="Low complexity" evidence="1">
    <location>
        <begin position="179"/>
        <end position="203"/>
    </location>
</feature>
<gene>
    <name evidence="2" type="ORF">FQU76_18730</name>
</gene>
<proteinExistence type="predicted"/>
<dbReference type="KEGG" id="sqz:FQU76_18730"/>
<reference evidence="2 3" key="1">
    <citation type="submission" date="2019-07" db="EMBL/GenBank/DDBJ databases">
        <authorList>
            <person name="Zhu P."/>
        </authorList>
    </citation>
    <scope>NUCLEOTIDE SEQUENCE [LARGE SCALE GENOMIC DNA]</scope>
    <source>
        <strain evidence="2 3">SSL-25</strain>
    </source>
</reference>
<feature type="compositionally biased region" description="Basic and acidic residues" evidence="1">
    <location>
        <begin position="204"/>
        <end position="213"/>
    </location>
</feature>
<organism evidence="2 3">
    <name type="scientific">Streptomyces qinzhouensis</name>
    <dbReference type="NCBI Taxonomy" id="2599401"/>
    <lineage>
        <taxon>Bacteria</taxon>
        <taxon>Bacillati</taxon>
        <taxon>Actinomycetota</taxon>
        <taxon>Actinomycetes</taxon>
        <taxon>Kitasatosporales</taxon>
        <taxon>Streptomycetaceae</taxon>
        <taxon>Streptomyces</taxon>
    </lineage>
</organism>
<dbReference type="AlphaFoldDB" id="A0A5B8JK63"/>
<name>A0A5B8JK63_9ACTN</name>
<evidence type="ECO:0000313" key="2">
    <source>
        <dbReference type="EMBL" id="QDY78190.1"/>
    </source>
</evidence>
<sequence length="213" mass="23340">MTVDESFIRLAASIEAGERVLADWDAVSDGLCDAEGWPLDDRYGLRQQQRDADMWAQFTPYLTEGTALIVPAEEVLPLLDEGQRLQRHWDYRVRTLWKALAGGQRVHDEWLTAENALVPGHPRTGEVRARALIERNAEGWHYALTWNENAGALVEIARAAEPLAGPVLQTFRSLRAGAALARSPQTGPSASAPASSPAPSTRAAPDRRGGRGR</sequence>
<accession>A0A5B8JK63</accession>
<evidence type="ECO:0000256" key="1">
    <source>
        <dbReference type="SAM" id="MobiDB-lite"/>
    </source>
</evidence>
<evidence type="ECO:0000313" key="3">
    <source>
        <dbReference type="Proteomes" id="UP000320580"/>
    </source>
</evidence>
<keyword evidence="3" id="KW-1185">Reference proteome</keyword>
<dbReference type="EMBL" id="CP042266">
    <property type="protein sequence ID" value="QDY78190.1"/>
    <property type="molecule type" value="Genomic_DNA"/>
</dbReference>
<feature type="region of interest" description="Disordered" evidence="1">
    <location>
        <begin position="179"/>
        <end position="213"/>
    </location>
</feature>